<proteinExistence type="predicted"/>
<name>A0ABT5W825_9BACL</name>
<accession>A0ABT5W825</accession>
<protein>
    <submittedName>
        <fullName evidence="1">Uncharacterized protein</fullName>
    </submittedName>
</protein>
<gene>
    <name evidence="1" type="ORF">PNH38_16615</name>
</gene>
<comment type="caution">
    <text evidence="1">The sequence shown here is derived from an EMBL/GenBank/DDBJ whole genome shotgun (WGS) entry which is preliminary data.</text>
</comment>
<dbReference type="EMBL" id="JAQOTG010000024">
    <property type="protein sequence ID" value="MDE8565471.1"/>
    <property type="molecule type" value="Genomic_DNA"/>
</dbReference>
<keyword evidence="2" id="KW-1185">Reference proteome</keyword>
<sequence>MHVFDRCSHHFAYHFSGNDKKAIPSPNKLSAAAALKHGMLLQEVVPAIILYT</sequence>
<reference evidence="1 2" key="1">
    <citation type="submission" date="2023-01" db="EMBL/GenBank/DDBJ databases">
        <title>Genome-based reclassification of Anoxybacillus geothermalis as a later heterotypic synonym of Anoxybacillus rupiensis.</title>
        <authorList>
            <person name="Inan Bektas K."/>
            <person name="Canakci S."/>
            <person name="Belduz A.A."/>
            <person name="Guler H.H."/>
        </authorList>
    </citation>
    <scope>NUCLEOTIDE SEQUENCE [LARGE SCALE GENOMIC DNA]</scope>
    <source>
        <strain evidence="1 2">DSM 17127</strain>
    </source>
</reference>
<dbReference type="Proteomes" id="UP001213979">
    <property type="component" value="Unassembled WGS sequence"/>
</dbReference>
<evidence type="ECO:0000313" key="1">
    <source>
        <dbReference type="EMBL" id="MDE8565471.1"/>
    </source>
</evidence>
<evidence type="ECO:0000313" key="2">
    <source>
        <dbReference type="Proteomes" id="UP001213979"/>
    </source>
</evidence>
<organism evidence="1 2">
    <name type="scientific">Anoxybacteroides rupiense</name>
    <dbReference type="NCBI Taxonomy" id="311460"/>
    <lineage>
        <taxon>Bacteria</taxon>
        <taxon>Bacillati</taxon>
        <taxon>Bacillota</taxon>
        <taxon>Bacilli</taxon>
        <taxon>Bacillales</taxon>
        <taxon>Anoxybacillaceae</taxon>
        <taxon>Anoxybacteroides</taxon>
    </lineage>
</organism>